<evidence type="ECO:0000313" key="3">
    <source>
        <dbReference type="Proteomes" id="UP000252267"/>
    </source>
</evidence>
<dbReference type="GeneID" id="54997057"/>
<proteinExistence type="predicted"/>
<dbReference type="Proteomes" id="UP000252267">
    <property type="component" value="Segment"/>
</dbReference>
<accession>A0A2Z5HTI9</accession>
<keyword evidence="1" id="KW-1133">Transmembrane helix</keyword>
<reference evidence="3" key="1">
    <citation type="submission" date="2018-05" db="EMBL/GenBank/DDBJ databases">
        <title>Host range determinants of Salmonella infecting bacteriophages.</title>
        <authorList>
            <person name="Gencay Y.E."/>
        </authorList>
    </citation>
    <scope>NUCLEOTIDE SEQUENCE [LARGE SCALE GENOMIC DNA]</scope>
</reference>
<keyword evidence="1" id="KW-0472">Membrane</keyword>
<keyword evidence="1" id="KW-0812">Transmembrane</keyword>
<dbReference type="KEGG" id="vg:54997057"/>
<evidence type="ECO:0000256" key="1">
    <source>
        <dbReference type="SAM" id="Phobius"/>
    </source>
</evidence>
<sequence length="78" mass="8829">MIFYPSESFILGLFIIAAMFYFVRYSYIAKLCELMNSVISQANKEHLNRANVASLWSARFFLLVAIALGLSSSLMPIN</sequence>
<feature type="transmembrane region" description="Helical" evidence="1">
    <location>
        <begin position="9"/>
        <end position="28"/>
    </location>
</feature>
<keyword evidence="3" id="KW-1185">Reference proteome</keyword>
<feature type="transmembrane region" description="Helical" evidence="1">
    <location>
        <begin position="56"/>
        <end position="77"/>
    </location>
</feature>
<dbReference type="EMBL" id="MH370375">
    <property type="protein sequence ID" value="AXC43197.1"/>
    <property type="molecule type" value="Genomic_DNA"/>
</dbReference>
<name>A0A2Z5HTI9_9CAUD</name>
<evidence type="ECO:0000313" key="2">
    <source>
        <dbReference type="EMBL" id="AXC43197.1"/>
    </source>
</evidence>
<dbReference type="RefSeq" id="YP_009806202.1">
    <property type="nucleotide sequence ID" value="NC_048013.1"/>
</dbReference>
<organism evidence="2 3">
    <name type="scientific">Salmonella phage S124</name>
    <dbReference type="NCBI Taxonomy" id="2231351"/>
    <lineage>
        <taxon>Viruses</taxon>
        <taxon>Duplodnaviria</taxon>
        <taxon>Heunggongvirae</taxon>
        <taxon>Uroviricota</taxon>
        <taxon>Caudoviricetes</taxon>
        <taxon>Demerecviridae</taxon>
        <taxon>Markadamsvirinae</taxon>
        <taxon>Epseptimavirus</taxon>
        <taxon>Epseptimavirus S124</taxon>
    </lineage>
</organism>
<protein>
    <submittedName>
        <fullName evidence="2">Putative A1</fullName>
    </submittedName>
</protein>